<evidence type="ECO:0000313" key="2">
    <source>
        <dbReference type="EMBL" id="CAG9763936.1"/>
    </source>
</evidence>
<dbReference type="EMBL" id="OU892292">
    <property type="protein sequence ID" value="CAG9763936.1"/>
    <property type="molecule type" value="Genomic_DNA"/>
</dbReference>
<dbReference type="OrthoDB" id="312015at2759"/>
<organism evidence="2 3">
    <name type="scientific">Ceutorhynchus assimilis</name>
    <name type="common">cabbage seed weevil</name>
    <dbReference type="NCBI Taxonomy" id="467358"/>
    <lineage>
        <taxon>Eukaryota</taxon>
        <taxon>Metazoa</taxon>
        <taxon>Ecdysozoa</taxon>
        <taxon>Arthropoda</taxon>
        <taxon>Hexapoda</taxon>
        <taxon>Insecta</taxon>
        <taxon>Pterygota</taxon>
        <taxon>Neoptera</taxon>
        <taxon>Endopterygota</taxon>
        <taxon>Coleoptera</taxon>
        <taxon>Polyphaga</taxon>
        <taxon>Cucujiformia</taxon>
        <taxon>Curculionidae</taxon>
        <taxon>Ceutorhynchinae</taxon>
        <taxon>Ceutorhynchus</taxon>
    </lineage>
</organism>
<sequence length="231" mass="27308">MDLNFQEIARELEEIESRFTPKRKCPRISRNLHENLEILSKEFDCLGLPTVKTDETLPEILEQVVNSARNLIQIHRNSIKNIKDKNIEKVSREKRHQELQENLQHCKENCRKIQQNCKSLENTNSILENQLKSLKNLEKTHQKTLDQTKRHLLSKQRHLELEIKNSQSEIDRLKQICGQKLPSKDEIALKMIQKFKINEEIYKETIRALQDNNSALLQEVFNLKEEILLGK</sequence>
<protein>
    <submittedName>
        <fullName evidence="2">Uncharacterized protein</fullName>
    </submittedName>
</protein>
<dbReference type="Proteomes" id="UP001152799">
    <property type="component" value="Chromosome 16"/>
</dbReference>
<reference evidence="2" key="1">
    <citation type="submission" date="2022-01" db="EMBL/GenBank/DDBJ databases">
        <authorList>
            <person name="King R."/>
        </authorList>
    </citation>
    <scope>NUCLEOTIDE SEQUENCE</scope>
</reference>
<evidence type="ECO:0000256" key="1">
    <source>
        <dbReference type="SAM" id="Coils"/>
    </source>
</evidence>
<keyword evidence="3" id="KW-1185">Reference proteome</keyword>
<dbReference type="AlphaFoldDB" id="A0A9N9ML12"/>
<feature type="coiled-coil region" evidence="1">
    <location>
        <begin position="65"/>
        <end position="226"/>
    </location>
</feature>
<accession>A0A9N9ML12</accession>
<name>A0A9N9ML12_9CUCU</name>
<keyword evidence="1" id="KW-0175">Coiled coil</keyword>
<evidence type="ECO:0000313" key="3">
    <source>
        <dbReference type="Proteomes" id="UP001152799"/>
    </source>
</evidence>
<gene>
    <name evidence="2" type="ORF">CEUTPL_LOCUS4585</name>
</gene>
<proteinExistence type="predicted"/>